<comment type="caution">
    <text evidence="3">The sequence shown here is derived from an EMBL/GenBank/DDBJ whole genome shotgun (WGS) entry which is preliminary data.</text>
</comment>
<reference evidence="3 4" key="1">
    <citation type="journal article" date="2020" name="Microbiol. Resour. Announc.">
        <title>Draft Genome Sequence of a Cladosporium Species Isolated from the Mesophotic Ascidian Didemnum maculosum.</title>
        <authorList>
            <person name="Gioti A."/>
            <person name="Siaperas R."/>
            <person name="Nikolaivits E."/>
            <person name="Le Goff G."/>
            <person name="Ouazzani J."/>
            <person name="Kotoulas G."/>
            <person name="Topakas E."/>
        </authorList>
    </citation>
    <scope>NUCLEOTIDE SEQUENCE [LARGE SCALE GENOMIC DNA]</scope>
    <source>
        <strain evidence="3 4">TM138-S3</strain>
    </source>
</reference>
<dbReference type="RefSeq" id="XP_069226362.1">
    <property type="nucleotide sequence ID" value="XM_069376485.1"/>
</dbReference>
<evidence type="ECO:0000256" key="1">
    <source>
        <dbReference type="ARBA" id="ARBA00005622"/>
    </source>
</evidence>
<dbReference type="AlphaFoldDB" id="A0AB34KIU6"/>
<gene>
    <name evidence="3" type="ORF">WHR41_07881</name>
</gene>
<keyword evidence="4" id="KW-1185">Reference proteome</keyword>
<dbReference type="Gene3D" id="3.40.50.1820">
    <property type="entry name" value="alpha/beta hydrolase"/>
    <property type="match status" value="1"/>
</dbReference>
<dbReference type="InterPro" id="IPR052558">
    <property type="entry name" value="Siderophore_Hydrolase_D"/>
</dbReference>
<keyword evidence="2" id="KW-0378">Hydrolase</keyword>
<proteinExistence type="inferred from homology"/>
<dbReference type="GO" id="GO:0016788">
    <property type="term" value="F:hydrolase activity, acting on ester bonds"/>
    <property type="evidence" value="ECO:0007669"/>
    <property type="project" value="TreeGrafter"/>
</dbReference>
<comment type="similarity">
    <text evidence="1">Belongs to the esterase D family.</text>
</comment>
<dbReference type="InterPro" id="IPR000801">
    <property type="entry name" value="Esterase-like"/>
</dbReference>
<dbReference type="EMBL" id="JAAQHG020000037">
    <property type="protein sequence ID" value="KAL1583255.1"/>
    <property type="molecule type" value="Genomic_DNA"/>
</dbReference>
<dbReference type="PANTHER" id="PTHR40841">
    <property type="entry name" value="SIDEROPHORE TRIACETYLFUSARININE C ESTERASE"/>
    <property type="match status" value="1"/>
</dbReference>
<evidence type="ECO:0000313" key="4">
    <source>
        <dbReference type="Proteomes" id="UP000803884"/>
    </source>
</evidence>
<name>A0AB34KIU6_9PEZI</name>
<dbReference type="Pfam" id="PF00756">
    <property type="entry name" value="Esterase"/>
    <property type="match status" value="1"/>
</dbReference>
<dbReference type="InterPro" id="IPR029058">
    <property type="entry name" value="AB_hydrolase_fold"/>
</dbReference>
<organism evidence="3 4">
    <name type="scientific">Cladosporium halotolerans</name>
    <dbReference type="NCBI Taxonomy" id="1052096"/>
    <lineage>
        <taxon>Eukaryota</taxon>
        <taxon>Fungi</taxon>
        <taxon>Dikarya</taxon>
        <taxon>Ascomycota</taxon>
        <taxon>Pezizomycotina</taxon>
        <taxon>Dothideomycetes</taxon>
        <taxon>Dothideomycetidae</taxon>
        <taxon>Cladosporiales</taxon>
        <taxon>Cladosporiaceae</taxon>
        <taxon>Cladosporium</taxon>
    </lineage>
</organism>
<accession>A0AB34KIU6</accession>
<protein>
    <submittedName>
        <fullName evidence="3">Uncharacterized protein</fullName>
    </submittedName>
</protein>
<dbReference type="SUPFAM" id="SSF53474">
    <property type="entry name" value="alpha/beta-Hydrolases"/>
    <property type="match status" value="1"/>
</dbReference>
<evidence type="ECO:0000313" key="3">
    <source>
        <dbReference type="EMBL" id="KAL1583255.1"/>
    </source>
</evidence>
<sequence length="296" mass="33334">MSSKSSPIALPNSEQFQLVNVKGEPYLIQISWPLHWKDDGASCTSSVPIIYIVDGNALFLTASEAAWRRAAESGLSADGGIIVAIGYPETQNLFNWARRIFDLTPPTPNQKPGWGGADDFLEFIENTVKPTAKARFPKATISREALYGHSLGGLFALHALFSRPLSYDCYIASSPSIWYSDRWILHQARKFVDSKEDLHGRLPTLLLYSGSQEQDPPRRRSQTHEDYAKWLAWINPLRMCDNVVELRAMLRYCPRLQLVSLAMYEGEDHMSVMACSMSRGMTTFFEDSPLPLKAKL</sequence>
<evidence type="ECO:0000256" key="2">
    <source>
        <dbReference type="ARBA" id="ARBA00022801"/>
    </source>
</evidence>
<dbReference type="Proteomes" id="UP000803884">
    <property type="component" value="Unassembled WGS sequence"/>
</dbReference>
<dbReference type="PANTHER" id="PTHR40841:SF2">
    <property type="entry name" value="SIDEROPHORE-DEGRADING ESTERASE (EUROFUNG)"/>
    <property type="match status" value="1"/>
</dbReference>
<dbReference type="GeneID" id="96009323"/>